<evidence type="ECO:0000256" key="9">
    <source>
        <dbReference type="PIRSR" id="PIRSR000294-2"/>
    </source>
</evidence>
<gene>
    <name evidence="13" type="ORF">GSH16_06500</name>
</gene>
<feature type="binding site" description="axial binding residue" evidence="9">
    <location>
        <position position="85"/>
    </location>
    <ligand>
        <name>heme c</name>
        <dbReference type="ChEBI" id="CHEBI:61717"/>
        <label>1</label>
    </ligand>
    <ligandPart>
        <name>Fe</name>
        <dbReference type="ChEBI" id="CHEBI:18248"/>
    </ligandPart>
</feature>
<dbReference type="InterPro" id="IPR051395">
    <property type="entry name" value="Cytochrome_c_Peroxidase/MauG"/>
</dbReference>
<keyword evidence="6" id="KW-0560">Oxidoreductase</keyword>
<proteinExistence type="predicted"/>
<reference evidence="13 14" key="1">
    <citation type="submission" date="2019-12" db="EMBL/GenBank/DDBJ databases">
        <title>Strain KN286 was isolated from seawater, which was collected from Caroline Seamount in the tropical western Pacific.</title>
        <authorList>
            <person name="Wang Q."/>
        </authorList>
    </citation>
    <scope>NUCLEOTIDE SEQUENCE [LARGE SCALE GENOMIC DNA]</scope>
    <source>
        <strain evidence="13 14">KN286</strain>
    </source>
</reference>
<sequence length="379" mass="41062">MTGRALPALLMVLCLATGAGAEPPRLLLDPDEIAATLRHGPWPPPPPQDPSNRLSGNRDAISLGRILFTSPALSRDGATSCATCHRPDRMFQDGRATPAQARRLPRNSPALVDVAFNRWFGWDGRSDNLWSQSLLPLLNEEEMDMDFGRLKTAAGTAPWRPDYETLFGPLAYRSPEDVAIDISKALAAYQETLLSGPTPFDRFRDALAAGDLTAAAAYPEAAQRGLKLFIGRGNCALCHSGPRFTNGEFHDAAVGYFLPQGGVDPGRHRGLTLLRASPYTLDGSWSDDPDRTGAWAVRSVLDSHADFGRFRVPGLRNVARTAPYMHDGSLSTLGDVIAHYSTIDPERLHADGENILVPLGLSPADASDLEAFLRTIDSE</sequence>
<evidence type="ECO:0000313" key="14">
    <source>
        <dbReference type="Proteomes" id="UP000436016"/>
    </source>
</evidence>
<keyword evidence="14" id="KW-1185">Reference proteome</keyword>
<evidence type="ECO:0000256" key="11">
    <source>
        <dbReference type="SAM" id="SignalP"/>
    </source>
</evidence>
<dbReference type="GO" id="GO:0009055">
    <property type="term" value="F:electron transfer activity"/>
    <property type="evidence" value="ECO:0007669"/>
    <property type="project" value="InterPro"/>
</dbReference>
<feature type="binding site" description="covalent" evidence="8">
    <location>
        <position position="81"/>
    </location>
    <ligand>
        <name>heme c</name>
        <dbReference type="ChEBI" id="CHEBI:61717"/>
        <label>1</label>
    </ligand>
</feature>
<dbReference type="PIRSF" id="PIRSF000294">
    <property type="entry name" value="Cytochrome-c_peroxidase"/>
    <property type="match status" value="1"/>
</dbReference>
<keyword evidence="5" id="KW-0574">Periplasm</keyword>
<dbReference type="InterPro" id="IPR004852">
    <property type="entry name" value="Di-haem_cyt_c_peroxidsae"/>
</dbReference>
<feature type="chain" id="PRO_5025666265" description="Cytochrome c domain-containing protein" evidence="11">
    <location>
        <begin position="22"/>
        <end position="379"/>
    </location>
</feature>
<keyword evidence="3 9" id="KW-0479">Metal-binding</keyword>
<dbReference type="PANTHER" id="PTHR30600:SF10">
    <property type="entry name" value="BLL6722 PROTEIN"/>
    <property type="match status" value="1"/>
</dbReference>
<evidence type="ECO:0000256" key="4">
    <source>
        <dbReference type="ARBA" id="ARBA00022729"/>
    </source>
</evidence>
<feature type="binding site" description="covalent" evidence="8">
    <location>
        <position position="238"/>
    </location>
    <ligand>
        <name>heme c</name>
        <dbReference type="ChEBI" id="CHEBI:61717"/>
        <label>2</label>
    </ligand>
</feature>
<feature type="domain" description="Cytochrome c" evidence="12">
    <location>
        <begin position="220"/>
        <end position="377"/>
    </location>
</feature>
<comment type="PTM">
    <text evidence="8">Binds 2 heme groups per subunit.</text>
</comment>
<name>A0A6B0TKP9_9RHOB</name>
<dbReference type="PROSITE" id="PS51007">
    <property type="entry name" value="CYTC"/>
    <property type="match status" value="2"/>
</dbReference>
<feature type="binding site" description="covalent" evidence="8">
    <location>
        <position position="235"/>
    </location>
    <ligand>
        <name>heme c</name>
        <dbReference type="ChEBI" id="CHEBI:61717"/>
        <label>2</label>
    </ligand>
</feature>
<feature type="binding site" description="covalent" evidence="8">
    <location>
        <position position="84"/>
    </location>
    <ligand>
        <name>heme c</name>
        <dbReference type="ChEBI" id="CHEBI:61717"/>
        <label>1</label>
    </ligand>
</feature>
<dbReference type="EMBL" id="WUWG01000002">
    <property type="protein sequence ID" value="MXU65090.1"/>
    <property type="molecule type" value="Genomic_DNA"/>
</dbReference>
<dbReference type="GO" id="GO:0046872">
    <property type="term" value="F:metal ion binding"/>
    <property type="evidence" value="ECO:0007669"/>
    <property type="project" value="UniProtKB-KW"/>
</dbReference>
<comment type="subcellular location">
    <subcellularLocation>
        <location evidence="1">Periplasm</location>
    </subcellularLocation>
</comment>
<dbReference type="GO" id="GO:0020037">
    <property type="term" value="F:heme binding"/>
    <property type="evidence" value="ECO:0007669"/>
    <property type="project" value="InterPro"/>
</dbReference>
<dbReference type="SUPFAM" id="SSF46626">
    <property type="entry name" value="Cytochrome c"/>
    <property type="match status" value="2"/>
</dbReference>
<dbReference type="PANTHER" id="PTHR30600">
    <property type="entry name" value="CYTOCHROME C PEROXIDASE-RELATED"/>
    <property type="match status" value="1"/>
</dbReference>
<dbReference type="Proteomes" id="UP000436016">
    <property type="component" value="Unassembled WGS sequence"/>
</dbReference>
<organism evidence="13 14">
    <name type="scientific">Oceanomicrobium pacificus</name>
    <dbReference type="NCBI Taxonomy" id="2692916"/>
    <lineage>
        <taxon>Bacteria</taxon>
        <taxon>Pseudomonadati</taxon>
        <taxon>Pseudomonadota</taxon>
        <taxon>Alphaproteobacteria</taxon>
        <taxon>Rhodobacterales</taxon>
        <taxon>Paracoccaceae</taxon>
        <taxon>Oceanomicrobium</taxon>
    </lineage>
</organism>
<evidence type="ECO:0000256" key="3">
    <source>
        <dbReference type="ARBA" id="ARBA00022723"/>
    </source>
</evidence>
<keyword evidence="4 11" id="KW-0732">Signal</keyword>
<evidence type="ECO:0000256" key="6">
    <source>
        <dbReference type="ARBA" id="ARBA00023002"/>
    </source>
</evidence>
<feature type="region of interest" description="Disordered" evidence="10">
    <location>
        <begin position="36"/>
        <end position="56"/>
    </location>
</feature>
<dbReference type="GO" id="GO:0004130">
    <property type="term" value="F:cytochrome-c peroxidase activity"/>
    <property type="evidence" value="ECO:0007669"/>
    <property type="project" value="TreeGrafter"/>
</dbReference>
<dbReference type="AlphaFoldDB" id="A0A6B0TKP9"/>
<comment type="caution">
    <text evidence="13">The sequence shown here is derived from an EMBL/GenBank/DDBJ whole genome shotgun (WGS) entry which is preliminary data.</text>
</comment>
<feature type="domain" description="Cytochrome c" evidence="12">
    <location>
        <begin position="59"/>
        <end position="223"/>
    </location>
</feature>
<evidence type="ECO:0000256" key="10">
    <source>
        <dbReference type="SAM" id="MobiDB-lite"/>
    </source>
</evidence>
<dbReference type="GO" id="GO:0042597">
    <property type="term" value="C:periplasmic space"/>
    <property type="evidence" value="ECO:0007669"/>
    <property type="project" value="UniProtKB-SubCell"/>
</dbReference>
<evidence type="ECO:0000256" key="2">
    <source>
        <dbReference type="ARBA" id="ARBA00022617"/>
    </source>
</evidence>
<comment type="cofactor">
    <cofactor evidence="8">
        <name>heme</name>
        <dbReference type="ChEBI" id="CHEBI:30413"/>
    </cofactor>
    <text evidence="8">Binds 2 heme groups.</text>
</comment>
<keyword evidence="2 8" id="KW-0349">Heme</keyword>
<dbReference type="InterPro" id="IPR009056">
    <property type="entry name" value="Cyt_c-like_dom"/>
</dbReference>
<evidence type="ECO:0000256" key="5">
    <source>
        <dbReference type="ARBA" id="ARBA00022764"/>
    </source>
</evidence>
<dbReference type="InterPro" id="IPR026259">
    <property type="entry name" value="MauG/Cytc_peroxidase"/>
</dbReference>
<accession>A0A6B0TKP9</accession>
<keyword evidence="7 9" id="KW-0408">Iron</keyword>
<dbReference type="InterPro" id="IPR036909">
    <property type="entry name" value="Cyt_c-like_dom_sf"/>
</dbReference>
<evidence type="ECO:0000313" key="13">
    <source>
        <dbReference type="EMBL" id="MXU65090.1"/>
    </source>
</evidence>
<dbReference type="RefSeq" id="WP_160853236.1">
    <property type="nucleotide sequence ID" value="NZ_WUWG01000002.1"/>
</dbReference>
<dbReference type="Gene3D" id="1.10.760.10">
    <property type="entry name" value="Cytochrome c-like domain"/>
    <property type="match status" value="2"/>
</dbReference>
<protein>
    <recommendedName>
        <fullName evidence="12">Cytochrome c domain-containing protein</fullName>
    </recommendedName>
</protein>
<dbReference type="Pfam" id="PF03150">
    <property type="entry name" value="CCP_MauG"/>
    <property type="match status" value="1"/>
</dbReference>
<evidence type="ECO:0000256" key="1">
    <source>
        <dbReference type="ARBA" id="ARBA00004418"/>
    </source>
</evidence>
<evidence type="ECO:0000259" key="12">
    <source>
        <dbReference type="PROSITE" id="PS51007"/>
    </source>
</evidence>
<feature type="signal peptide" evidence="11">
    <location>
        <begin position="1"/>
        <end position="21"/>
    </location>
</feature>
<evidence type="ECO:0000256" key="8">
    <source>
        <dbReference type="PIRSR" id="PIRSR000294-1"/>
    </source>
</evidence>
<evidence type="ECO:0000256" key="7">
    <source>
        <dbReference type="ARBA" id="ARBA00023004"/>
    </source>
</evidence>
<feature type="binding site" description="axial binding residue" evidence="9">
    <location>
        <position position="239"/>
    </location>
    <ligand>
        <name>heme c</name>
        <dbReference type="ChEBI" id="CHEBI:61717"/>
        <label>2</label>
    </ligand>
    <ligandPart>
        <name>Fe</name>
        <dbReference type="ChEBI" id="CHEBI:18248"/>
    </ligandPart>
</feature>